<name>R8ZYZ4_9LEPT</name>
<dbReference type="AlphaFoldDB" id="R8ZYZ4"/>
<dbReference type="GO" id="GO:0051539">
    <property type="term" value="F:4 iron, 4 sulfur cluster binding"/>
    <property type="evidence" value="ECO:0007669"/>
    <property type="project" value="TreeGrafter"/>
</dbReference>
<evidence type="ECO:0000313" key="1">
    <source>
        <dbReference type="EMBL" id="EOQ95191.1"/>
    </source>
</evidence>
<dbReference type="GO" id="GO:0042601">
    <property type="term" value="C:endospore-forming forespore"/>
    <property type="evidence" value="ECO:0007669"/>
    <property type="project" value="TreeGrafter"/>
</dbReference>
<dbReference type="GO" id="GO:0009116">
    <property type="term" value="P:nucleoside metabolic process"/>
    <property type="evidence" value="ECO:0007669"/>
    <property type="project" value="InterPro"/>
</dbReference>
<sequence>MSALFFAVLSEAKPWLELLQAKPLSHSGKFRIFQKGSHSIIISGTGKLSMALAVSEFAHTLSKEERNQMKVWNLGIAGATTSELSLGDFFWIHKITDTATKRDFYPDRIVNSQLTKETDLKTFDQPVTKEKNVDRFLSLTKEEFAGTSLVDMEGSGFFEAASLYFPLENIAVGKIVSDHLEGKFCQTEDVEKMMAKTAGTLFEEWISPLPWVCVDEIETIDWPKVENFIQNLRLTETMKHDLKKSIRFFRLRNPKAQLPFPDESTKAKLESKTDLKTYFESWRNSLHV</sequence>
<dbReference type="PANTHER" id="PTHR37822:SF2">
    <property type="entry name" value="SPORE PHOTOPRODUCT LYASE"/>
    <property type="match status" value="1"/>
</dbReference>
<reference evidence="1" key="1">
    <citation type="submission" date="2013-04" db="EMBL/GenBank/DDBJ databases">
        <authorList>
            <person name="Harkins D.M."/>
            <person name="Durkin A.S."/>
            <person name="Brinkac L.M."/>
            <person name="Haft D.H."/>
            <person name="Selengut J.D."/>
            <person name="Sanka R."/>
            <person name="DePew J."/>
            <person name="Purushe J."/>
            <person name="Galloway R.L."/>
            <person name="Vinetz J.M."/>
            <person name="Sutton G.G."/>
            <person name="Nierman W.C."/>
            <person name="Fouts D.E."/>
        </authorList>
    </citation>
    <scope>NUCLEOTIDE SEQUENCE [LARGE SCALE GENOMIC DNA]</scope>
    <source>
        <strain evidence="1">CDC</strain>
    </source>
</reference>
<organism evidence="1 2">
    <name type="scientific">Leptospira wolbachii serovar Codice str. CDC</name>
    <dbReference type="NCBI Taxonomy" id="1218599"/>
    <lineage>
        <taxon>Bacteria</taxon>
        <taxon>Pseudomonadati</taxon>
        <taxon>Spirochaetota</taxon>
        <taxon>Spirochaetia</taxon>
        <taxon>Leptospirales</taxon>
        <taxon>Leptospiraceae</taxon>
        <taxon>Leptospira</taxon>
    </lineage>
</organism>
<dbReference type="GO" id="GO:0003913">
    <property type="term" value="F:DNA photolyase activity"/>
    <property type="evidence" value="ECO:0007669"/>
    <property type="project" value="TreeGrafter"/>
</dbReference>
<dbReference type="OrthoDB" id="21362at2"/>
<dbReference type="RefSeq" id="WP_015680584.1">
    <property type="nucleotide sequence ID" value="NZ_AOGZ02000014.1"/>
</dbReference>
<dbReference type="Gene3D" id="3.40.50.1580">
    <property type="entry name" value="Nucleoside phosphorylase domain"/>
    <property type="match status" value="1"/>
</dbReference>
<dbReference type="InterPro" id="IPR035994">
    <property type="entry name" value="Nucleoside_phosphorylase_sf"/>
</dbReference>
<dbReference type="GO" id="GO:1904047">
    <property type="term" value="F:S-adenosyl-L-methionine binding"/>
    <property type="evidence" value="ECO:0007669"/>
    <property type="project" value="TreeGrafter"/>
</dbReference>
<protein>
    <recommendedName>
        <fullName evidence="3">Phosphorylase</fullName>
    </recommendedName>
</protein>
<dbReference type="STRING" id="1218599.LEP1GSC195_2698"/>
<gene>
    <name evidence="1" type="ORF">LEP1GSC195_2698</name>
</gene>
<evidence type="ECO:0000313" key="2">
    <source>
        <dbReference type="Proteomes" id="UP000013984"/>
    </source>
</evidence>
<keyword evidence="2" id="KW-1185">Reference proteome</keyword>
<accession>R8ZYZ4</accession>
<dbReference type="PANTHER" id="PTHR37822">
    <property type="entry name" value="SPORE PHOTOPRODUCT LYASE-RELATED"/>
    <property type="match status" value="1"/>
</dbReference>
<dbReference type="Proteomes" id="UP000013984">
    <property type="component" value="Unassembled WGS sequence"/>
</dbReference>
<dbReference type="SUPFAM" id="SSF53167">
    <property type="entry name" value="Purine and uridine phosphorylases"/>
    <property type="match status" value="1"/>
</dbReference>
<comment type="caution">
    <text evidence="1">The sequence shown here is derived from an EMBL/GenBank/DDBJ whole genome shotgun (WGS) entry which is preliminary data.</text>
</comment>
<proteinExistence type="predicted"/>
<dbReference type="InterPro" id="IPR049539">
    <property type="entry name" value="SPL"/>
</dbReference>
<dbReference type="EMBL" id="AOGZ02000014">
    <property type="protein sequence ID" value="EOQ95191.1"/>
    <property type="molecule type" value="Genomic_DNA"/>
</dbReference>
<evidence type="ECO:0008006" key="3">
    <source>
        <dbReference type="Google" id="ProtNLM"/>
    </source>
</evidence>